<dbReference type="EMBL" id="MJEH01000023">
    <property type="protein sequence ID" value="OEH92634.1"/>
    <property type="molecule type" value="Genomic_DNA"/>
</dbReference>
<dbReference type="STRING" id="1305675.BFG57_14800"/>
<dbReference type="Pfam" id="PF10955">
    <property type="entry name" value="Fin"/>
    <property type="match status" value="1"/>
</dbReference>
<dbReference type="Proteomes" id="UP000095209">
    <property type="component" value="Unassembled WGS sequence"/>
</dbReference>
<organism evidence="1 2">
    <name type="scientific">Bacillus solimangrovi</name>
    <dbReference type="NCBI Taxonomy" id="1305675"/>
    <lineage>
        <taxon>Bacteria</taxon>
        <taxon>Bacillati</taxon>
        <taxon>Bacillota</taxon>
        <taxon>Bacilli</taxon>
        <taxon>Bacillales</taxon>
        <taxon>Bacillaceae</taxon>
        <taxon>Bacillus</taxon>
    </lineage>
</organism>
<gene>
    <name evidence="1" type="ORF">BFG57_14800</name>
</gene>
<dbReference type="GO" id="GO:0010468">
    <property type="term" value="P:regulation of gene expression"/>
    <property type="evidence" value="ECO:0007669"/>
    <property type="project" value="InterPro"/>
</dbReference>
<dbReference type="OrthoDB" id="2084556at2"/>
<dbReference type="RefSeq" id="WP_069717334.1">
    <property type="nucleotide sequence ID" value="NZ_MJEH01000023.1"/>
</dbReference>
<dbReference type="AlphaFoldDB" id="A0A1E5LEX5"/>
<sequence length="76" mass="8851">MAVLYFCRHCGYKIGEINEQNVSLERLGFHQLSDSERQEMVTHSENGDIKVKSICEHCEATLNQNPDYHQLKSFIH</sequence>
<evidence type="ECO:0008006" key="3">
    <source>
        <dbReference type="Google" id="ProtNLM"/>
    </source>
</evidence>
<dbReference type="InterPro" id="IPR020115">
    <property type="entry name" value="Fin"/>
</dbReference>
<protein>
    <recommendedName>
        <fullName evidence="3">Peptide ABC transporter permease</fullName>
    </recommendedName>
</protein>
<evidence type="ECO:0000313" key="1">
    <source>
        <dbReference type="EMBL" id="OEH92634.1"/>
    </source>
</evidence>
<reference evidence="1 2" key="1">
    <citation type="submission" date="2016-08" db="EMBL/GenBank/DDBJ databases">
        <title>Genome of Bacillus solimangrovi GH2-4.</title>
        <authorList>
            <person name="Lim S."/>
            <person name="Kim B.-C."/>
        </authorList>
    </citation>
    <scope>NUCLEOTIDE SEQUENCE [LARGE SCALE GENOMIC DNA]</scope>
    <source>
        <strain evidence="1 2">GH2-4</strain>
    </source>
</reference>
<keyword evidence="2" id="KW-1185">Reference proteome</keyword>
<accession>A0A1E5LEX5</accession>
<comment type="caution">
    <text evidence="1">The sequence shown here is derived from an EMBL/GenBank/DDBJ whole genome shotgun (WGS) entry which is preliminary data.</text>
</comment>
<name>A0A1E5LEX5_9BACI</name>
<proteinExistence type="predicted"/>
<evidence type="ECO:0000313" key="2">
    <source>
        <dbReference type="Proteomes" id="UP000095209"/>
    </source>
</evidence>